<organism evidence="3 4">
    <name type="scientific">Synchytrium microbalum</name>
    <dbReference type="NCBI Taxonomy" id="1806994"/>
    <lineage>
        <taxon>Eukaryota</taxon>
        <taxon>Fungi</taxon>
        <taxon>Fungi incertae sedis</taxon>
        <taxon>Chytridiomycota</taxon>
        <taxon>Chytridiomycota incertae sedis</taxon>
        <taxon>Chytridiomycetes</taxon>
        <taxon>Synchytriales</taxon>
        <taxon>Synchytriaceae</taxon>
        <taxon>Synchytrium</taxon>
    </lineage>
</organism>
<evidence type="ECO:0000313" key="3">
    <source>
        <dbReference type="EMBL" id="TPX34462.1"/>
    </source>
</evidence>
<comment type="similarity">
    <text evidence="1">Belongs to the GTP cyclohydrolase I type 2/NIF3 family.</text>
</comment>
<dbReference type="Proteomes" id="UP000319731">
    <property type="component" value="Unassembled WGS sequence"/>
</dbReference>
<dbReference type="RefSeq" id="XP_031025182.1">
    <property type="nucleotide sequence ID" value="XM_031168809.1"/>
</dbReference>
<dbReference type="GeneID" id="42004106"/>
<dbReference type="Gene3D" id="3.40.1390.30">
    <property type="entry name" value="NIF3 (NGG1p interacting factor 3)-like"/>
    <property type="match status" value="1"/>
</dbReference>
<dbReference type="SUPFAM" id="SSF102705">
    <property type="entry name" value="NIF3 (NGG1p interacting factor 3)-like"/>
    <property type="match status" value="1"/>
</dbReference>
<dbReference type="InterPro" id="IPR002678">
    <property type="entry name" value="DUF34/NIF3"/>
</dbReference>
<accession>A0A507C471</accession>
<evidence type="ECO:0000256" key="1">
    <source>
        <dbReference type="ARBA" id="ARBA00006964"/>
    </source>
</evidence>
<evidence type="ECO:0008006" key="5">
    <source>
        <dbReference type="Google" id="ProtNLM"/>
    </source>
</evidence>
<proteinExistence type="inferred from homology"/>
<dbReference type="OrthoDB" id="3345469at2759"/>
<evidence type="ECO:0000313" key="4">
    <source>
        <dbReference type="Proteomes" id="UP000319731"/>
    </source>
</evidence>
<protein>
    <recommendedName>
        <fullName evidence="5">YbgI/family dinuclear metal center protein</fullName>
    </recommendedName>
</protein>
<dbReference type="FunFam" id="3.40.1390.30:FF:000001">
    <property type="entry name" value="GTP cyclohydrolase 1 type 2"/>
    <property type="match status" value="1"/>
</dbReference>
<sequence>MSLLSKVVTAFEKVAPLSLAETSWDNVGTILEAPIPRVANSIFLTIDFTSSVVEEALANSATGVIVSYHPPIFRSGILLVSHCDVLAVKFTKSVKKLTLNDPKLALVLKCAALGVSIYSPHTALDNVPNGINDWLARGCGRGSVKVITPSKLPPPGFEDAGSGRIVTLDEPVPLSTLVARVKAFLKLRHLRLANAHHGDDLVSSIAICAGAGHSVLSGVKADVFLSGMILQYFFSP</sequence>
<keyword evidence="4" id="KW-1185">Reference proteome</keyword>
<gene>
    <name evidence="3" type="ORF">SmJEL517_g02881</name>
</gene>
<dbReference type="PANTHER" id="PTHR13799">
    <property type="entry name" value="NGG1 INTERACTING FACTOR 3"/>
    <property type="match status" value="1"/>
</dbReference>
<evidence type="ECO:0000256" key="2">
    <source>
        <dbReference type="PIRSR" id="PIRSR602678-1"/>
    </source>
</evidence>
<dbReference type="EMBL" id="QEAO01000013">
    <property type="protein sequence ID" value="TPX34462.1"/>
    <property type="molecule type" value="Genomic_DNA"/>
</dbReference>
<dbReference type="Pfam" id="PF01784">
    <property type="entry name" value="DUF34_NIF3"/>
    <property type="match status" value="1"/>
</dbReference>
<dbReference type="GO" id="GO:0005739">
    <property type="term" value="C:mitochondrion"/>
    <property type="evidence" value="ECO:0007669"/>
    <property type="project" value="TreeGrafter"/>
</dbReference>
<reference evidence="3 4" key="1">
    <citation type="journal article" date="2019" name="Sci. Rep.">
        <title>Comparative genomics of chytrid fungi reveal insights into the obligate biotrophic and pathogenic lifestyle of Synchytrium endobioticum.</title>
        <authorList>
            <person name="van de Vossenberg B.T.L.H."/>
            <person name="Warris S."/>
            <person name="Nguyen H.D.T."/>
            <person name="van Gent-Pelzer M.P.E."/>
            <person name="Joly D.L."/>
            <person name="van de Geest H.C."/>
            <person name="Bonants P.J.M."/>
            <person name="Smith D.S."/>
            <person name="Levesque C.A."/>
            <person name="van der Lee T.A.J."/>
        </authorList>
    </citation>
    <scope>NUCLEOTIDE SEQUENCE [LARGE SCALE GENOMIC DNA]</scope>
    <source>
        <strain evidence="3 4">JEL517</strain>
    </source>
</reference>
<dbReference type="STRING" id="1806994.A0A507C471"/>
<feature type="binding site" evidence="2">
    <location>
        <position position="125"/>
    </location>
    <ligand>
        <name>a divalent metal cation</name>
        <dbReference type="ChEBI" id="CHEBI:60240"/>
        <label>1</label>
    </ligand>
</feature>
<keyword evidence="2" id="KW-0479">Metal-binding</keyword>
<dbReference type="InterPro" id="IPR036069">
    <property type="entry name" value="DUF34/NIF3_sf"/>
</dbReference>
<dbReference type="AlphaFoldDB" id="A0A507C471"/>
<name>A0A507C471_9FUNG</name>
<comment type="caution">
    <text evidence="3">The sequence shown here is derived from an EMBL/GenBank/DDBJ whole genome shotgun (WGS) entry which is preliminary data.</text>
</comment>
<dbReference type="PANTHER" id="PTHR13799:SF13">
    <property type="entry name" value="NIF3-LIKE PROTEIN 1"/>
    <property type="match status" value="1"/>
</dbReference>
<dbReference type="GO" id="GO:0046872">
    <property type="term" value="F:metal ion binding"/>
    <property type="evidence" value="ECO:0007669"/>
    <property type="project" value="UniProtKB-KW"/>
</dbReference>
<feature type="binding site" evidence="2">
    <location>
        <position position="69"/>
    </location>
    <ligand>
        <name>a divalent metal cation</name>
        <dbReference type="ChEBI" id="CHEBI:60240"/>
        <label>1</label>
    </ligand>
</feature>